<dbReference type="InterPro" id="IPR018513">
    <property type="entry name" value="Cell_synthase_bac"/>
</dbReference>
<dbReference type="KEGG" id="pce:PECL_134"/>
<gene>
    <name evidence="7" type="ordered locus">PECL_134</name>
</gene>
<keyword evidence="8" id="KW-1185">Reference proteome</keyword>
<sequence>MAKADSTYTQPLQNQTTTLSGNAVQSNMYFIKTDYWDVKKVSLNLDFQISQLSNDKQSNITISINGQKFYSFKPKNESGMQTKKIDIPTKLVESTNNLQITGQIVTSDGNKQSATPTPADWLTIYNGANVNFEYSLENSNNSIKSFYDHFTGPDTIVNHDTVIATPKTPTNSELSASTYVLSGQSRIITNENEEIPVTQLDSDDYNHATYRLIVAKYQDLPSDIKKEVSEKQVDNQAVIQRIGHKHYDELIVTAKTDELLKKAAQFAANQELMQETDSDTKEITTETDTDTSVLQYQGHKQLSQTDTKLVGEHHQEQAYFINLPVGRTNADGSTINLHFKYAKNLNFKKSLVTVYVNDQPIGSQKLSAANADNDSMTVSLPKGQSLSNNFTIRVAFDLEMDGADVNNSQTPWAVIDSDSEANIKSRQLEDILFKNYPSTFVQNGTFNNIAVIRPKSMTEDDFATMTNIFNLIGNYAQSNVGKIKFYSKKPAADVLKNSSVIVFGTPSENNMVKDLNSKLYFKFDSKFDHFVSNEKLSIESQYGHNVGTAQLLRSPYNEQRGLLVVTAAQPADAYLASTQINFQKNIQQYQNVDAILVDQDNNHYSYRFKKNAGPDQESTVKQSISKNSKLLIFVGLALFILIVLGTVVFMLLKKNNLLKYGRVKNESR</sequence>
<dbReference type="AlphaFoldDB" id="G8PES8"/>
<dbReference type="STRING" id="701521.PECL_134"/>
<evidence type="ECO:0000313" key="7">
    <source>
        <dbReference type="EMBL" id="AEV94458.1"/>
    </source>
</evidence>
<keyword evidence="2" id="KW-1003">Cell membrane</keyword>
<reference evidence="7 8" key="1">
    <citation type="journal article" date="2012" name="J. Bacteriol.">
        <title>Complete Genome Sequence of the Beer Spoilage Organism Pediococcus claussenii ATCC BAA-344T.</title>
        <authorList>
            <person name="Pittet V."/>
            <person name="Abegunde T."/>
            <person name="Marfleet T."/>
            <person name="Haakensen M."/>
            <person name="Morrow K."/>
            <person name="Jayaprakash T."/>
            <person name="Schroeder K."/>
            <person name="Trost B."/>
            <person name="Byrns S."/>
            <person name="Bergsveinson J."/>
            <person name="Kusalik A."/>
            <person name="Ziola B."/>
        </authorList>
    </citation>
    <scope>NUCLEOTIDE SEQUENCE [LARGE SCALE GENOMIC DNA]</scope>
    <source>
        <strain evidence="7 8">ATCC BAA-344</strain>
    </source>
</reference>
<evidence type="ECO:0000313" key="8">
    <source>
        <dbReference type="Proteomes" id="UP000005444"/>
    </source>
</evidence>
<evidence type="ECO:0000256" key="1">
    <source>
        <dbReference type="ARBA" id="ARBA00004162"/>
    </source>
</evidence>
<dbReference type="Gene3D" id="2.60.120.260">
    <property type="entry name" value="Galactose-binding domain-like"/>
    <property type="match status" value="2"/>
</dbReference>
<feature type="transmembrane region" description="Helical" evidence="6">
    <location>
        <begin position="630"/>
        <end position="652"/>
    </location>
</feature>
<dbReference type="PATRIC" id="fig|701521.8.peg.125"/>
<dbReference type="EMBL" id="CP003137">
    <property type="protein sequence ID" value="AEV94458.1"/>
    <property type="molecule type" value="Genomic_DNA"/>
</dbReference>
<dbReference type="HOGENOM" id="CLU_024731_1_0_9"/>
<dbReference type="GO" id="GO:0005886">
    <property type="term" value="C:plasma membrane"/>
    <property type="evidence" value="ECO:0007669"/>
    <property type="project" value="UniProtKB-SubCell"/>
</dbReference>
<dbReference type="PANTHER" id="PTHR39083:SF1">
    <property type="entry name" value="CYCLIC DI-GMP-BINDING PROTEIN"/>
    <property type="match status" value="1"/>
</dbReference>
<keyword evidence="3 6" id="KW-0812">Transmembrane</keyword>
<evidence type="ECO:0000256" key="3">
    <source>
        <dbReference type="ARBA" id="ARBA00022692"/>
    </source>
</evidence>
<dbReference type="eggNOG" id="ENOG502Z7S8">
    <property type="taxonomic scope" value="Bacteria"/>
</dbReference>
<proteinExistence type="predicted"/>
<name>G8PES8_PEDCP</name>
<evidence type="ECO:0000256" key="6">
    <source>
        <dbReference type="SAM" id="Phobius"/>
    </source>
</evidence>
<protein>
    <submittedName>
        <fullName evidence="7">Bacterial cellulose synthase subunit</fullName>
    </submittedName>
</protein>
<keyword evidence="5 6" id="KW-0472">Membrane</keyword>
<dbReference type="RefSeq" id="WP_014214656.1">
    <property type="nucleotide sequence ID" value="NC_016605.1"/>
</dbReference>
<organism evidence="7 8">
    <name type="scientific">Pediococcus claussenii (strain ATCC BAA-344 / DSM 14800 / JCM 18046 / KCTC 3811 / LMG 21948 / P06)</name>
    <dbReference type="NCBI Taxonomy" id="701521"/>
    <lineage>
        <taxon>Bacteria</taxon>
        <taxon>Bacillati</taxon>
        <taxon>Bacillota</taxon>
        <taxon>Bacilli</taxon>
        <taxon>Lactobacillales</taxon>
        <taxon>Lactobacillaceae</taxon>
        <taxon>Pediococcus</taxon>
    </lineage>
</organism>
<dbReference type="Proteomes" id="UP000005444">
    <property type="component" value="Chromosome"/>
</dbReference>
<keyword evidence="4 6" id="KW-1133">Transmembrane helix</keyword>
<accession>G8PES8</accession>
<dbReference type="PANTHER" id="PTHR39083">
    <property type="entry name" value="CYCLIC DI-GMP-BINDING PROTEIN"/>
    <property type="match status" value="1"/>
</dbReference>
<dbReference type="Pfam" id="PF03170">
    <property type="entry name" value="BcsB"/>
    <property type="match status" value="1"/>
</dbReference>
<dbReference type="GO" id="GO:0006011">
    <property type="term" value="P:UDP-alpha-D-glucose metabolic process"/>
    <property type="evidence" value="ECO:0007669"/>
    <property type="project" value="InterPro"/>
</dbReference>
<evidence type="ECO:0000256" key="2">
    <source>
        <dbReference type="ARBA" id="ARBA00022475"/>
    </source>
</evidence>
<comment type="subcellular location">
    <subcellularLocation>
        <location evidence="1">Cell membrane</location>
        <topology evidence="1">Single-pass membrane protein</topology>
    </subcellularLocation>
</comment>
<evidence type="ECO:0000256" key="5">
    <source>
        <dbReference type="ARBA" id="ARBA00023136"/>
    </source>
</evidence>
<evidence type="ECO:0000256" key="4">
    <source>
        <dbReference type="ARBA" id="ARBA00022989"/>
    </source>
</evidence>